<evidence type="ECO:0000256" key="5">
    <source>
        <dbReference type="ARBA" id="ARBA00022989"/>
    </source>
</evidence>
<feature type="transmembrane region" description="Helical" evidence="7">
    <location>
        <begin position="304"/>
        <end position="330"/>
    </location>
</feature>
<dbReference type="AlphaFoldDB" id="A0A1X0YAN3"/>
<reference evidence="9 10" key="1">
    <citation type="submission" date="2017-03" db="EMBL/GenBank/DDBJ databases">
        <title>Genomic insights into Mycobacterium simiae human colonization.</title>
        <authorList>
            <person name="Steffani J.L."/>
            <person name="Brunck M.E."/>
            <person name="Cruz E."/>
            <person name="Montiel R."/>
            <person name="Barona F."/>
        </authorList>
    </citation>
    <scope>NUCLEOTIDE SEQUENCE [LARGE SCALE GENOMIC DNA]</scope>
    <source>
        <strain evidence="9 10">MsiGto</strain>
    </source>
</reference>
<feature type="domain" description="Membrane transport protein MMPL" evidence="8">
    <location>
        <begin position="65"/>
        <end position="393"/>
    </location>
</feature>
<feature type="domain" description="Membrane transport protein MMPL" evidence="8">
    <location>
        <begin position="619"/>
        <end position="948"/>
    </location>
</feature>
<organism evidence="9 10">
    <name type="scientific">Mycobacterium simiae</name>
    <name type="common">Mycobacterium habana</name>
    <dbReference type="NCBI Taxonomy" id="1784"/>
    <lineage>
        <taxon>Bacteria</taxon>
        <taxon>Bacillati</taxon>
        <taxon>Actinomycetota</taxon>
        <taxon>Actinomycetes</taxon>
        <taxon>Mycobacteriales</taxon>
        <taxon>Mycobacteriaceae</taxon>
        <taxon>Mycobacterium</taxon>
        <taxon>Mycobacterium simiae complex</taxon>
    </lineage>
</organism>
<dbReference type="NCBIfam" id="TIGR00833">
    <property type="entry name" value="actII"/>
    <property type="match status" value="1"/>
</dbReference>
<keyword evidence="6 7" id="KW-0472">Membrane</keyword>
<dbReference type="InterPro" id="IPR050545">
    <property type="entry name" value="Mycobact_MmpL"/>
</dbReference>
<evidence type="ECO:0000313" key="10">
    <source>
        <dbReference type="Proteomes" id="UP000193040"/>
    </source>
</evidence>
<gene>
    <name evidence="9" type="ORF">B5M45_07425</name>
</gene>
<dbReference type="EMBL" id="MZZM01000013">
    <property type="protein sequence ID" value="ORJ62261.1"/>
    <property type="molecule type" value="Genomic_DNA"/>
</dbReference>
<feature type="transmembrane region" description="Helical" evidence="7">
    <location>
        <begin position="389"/>
        <end position="411"/>
    </location>
</feature>
<feature type="transmembrane region" description="Helical" evidence="7">
    <location>
        <begin position="829"/>
        <end position="852"/>
    </location>
</feature>
<protein>
    <submittedName>
        <fullName evidence="9">MMPL family RND transporter</fullName>
    </submittedName>
</protein>
<dbReference type="Gene3D" id="1.20.1640.10">
    <property type="entry name" value="Multidrug efflux transporter AcrB transmembrane domain"/>
    <property type="match status" value="2"/>
</dbReference>
<dbReference type="SUPFAM" id="SSF82866">
    <property type="entry name" value="Multidrug efflux transporter AcrB transmembrane domain"/>
    <property type="match status" value="2"/>
</dbReference>
<feature type="transmembrane region" description="Helical" evidence="7">
    <location>
        <begin position="262"/>
        <end position="283"/>
    </location>
</feature>
<accession>A0A1X0YAN3</accession>
<feature type="transmembrane region" description="Helical" evidence="7">
    <location>
        <begin position="336"/>
        <end position="368"/>
    </location>
</feature>
<comment type="subcellular location">
    <subcellularLocation>
        <location evidence="1">Cell membrane</location>
        <topology evidence="1">Multi-pass membrane protein</topology>
    </subcellularLocation>
</comment>
<feature type="transmembrane region" description="Helical" evidence="7">
    <location>
        <begin position="31"/>
        <end position="51"/>
    </location>
</feature>
<evidence type="ECO:0000313" key="9">
    <source>
        <dbReference type="EMBL" id="ORJ62261.1"/>
    </source>
</evidence>
<name>A0A1X0YAN3_MYCSI</name>
<feature type="transmembrane region" description="Helical" evidence="7">
    <location>
        <begin position="776"/>
        <end position="794"/>
    </location>
</feature>
<sequence>MTDNTSDTDEIPVPRRTEVERKPRIARSIRVLALPIVVIWLLVAVGVNIFVPQLEAVAEDVSVPLSPSDAPSVTGMKHIGEKFKEYDSDNLVLVTLVGDKPLGPDAHRYYDELVKKLKQDTKHVEHALDFWGQRFTASGVESYDHKSAYVQVNLRGDQGGAVGDKSVDSVRQIVADSQPPPGVKAYVAGQGALTDDTIVVGNESLFKMTIITIIIIAIMLAFVYRSVGTVLLTMVILFVGLATGRGVVALLGSTGIMGLSTFAVNLLTALAIAAGTDYAIFMVGRYQEGRERGLDREAAYYDTFAGVSKVVLGSGLTIVGALACLHFTRLPYFSSLAFPCAIGLLVVVAAGVTLTPALIAFASGFGLFDPKRKFNYTRWRRLATAIVRWPAPILATSVILAIVGALGLSGFNPRYNDLYYLPKSAASVQAYDAADKHFTQARLNPDLLMIESDHDLRNPTDMLVLDKIAGAIFRVPGIERVQSITRPLGPPIQDGSVPFQLSVQTAPIRSNLNYLKDRVADIKKITGFLDTQITLLERQYAITQKLADAADDSSKTTGETAAITDEIRDHIADFDDFWRPIRSYFYWEKHCYDIPICWSLRSLFDALDGFDQLAEKFHALTSDLNNTATATRELLAIIPENIAVTKAIRDTTLNIYSTFDNLVDQFDRLTDTNAVMGKSFNDSQIESVFYLPPEIFQNPDFQLGLSLMVSPDGKAARFIITHSVDPATTEGIASVDKERNAAKEALKLTSLQNADIYLGGTAATFYDIANGAKYDLLIAAVASIVLIFIIMVIVTRALVAAGVIVGTIVMSLGAAFGFSTLIWQHLLNFQLHWVATEFALIVLLAVGSDYNLMLVSRIEEEIGAGLKTGLIRGMGLTGPVVTAAGLVFAVTMATMITSDLRAIGQFGTTIGLGLMFDTFVVRSLITPSIMTVMGRWFWWPKRVRVRPASQMLRSVGPRPLVRALLYQPRHAVPPDQQT</sequence>
<dbReference type="PANTHER" id="PTHR33406:SF6">
    <property type="entry name" value="MEMBRANE PROTEIN YDGH-RELATED"/>
    <property type="match status" value="1"/>
</dbReference>
<dbReference type="RefSeq" id="WP_084949333.1">
    <property type="nucleotide sequence ID" value="NZ_MZZM01000013.1"/>
</dbReference>
<feature type="transmembrane region" description="Helical" evidence="7">
    <location>
        <begin position="873"/>
        <end position="896"/>
    </location>
</feature>
<feature type="transmembrane region" description="Helical" evidence="7">
    <location>
        <begin position="205"/>
        <end position="224"/>
    </location>
</feature>
<dbReference type="InterPro" id="IPR004707">
    <property type="entry name" value="MmpL_fam"/>
</dbReference>
<dbReference type="Proteomes" id="UP000193040">
    <property type="component" value="Unassembled WGS sequence"/>
</dbReference>
<keyword evidence="3" id="KW-1003">Cell membrane</keyword>
<dbReference type="Pfam" id="PF03176">
    <property type="entry name" value="MMPL"/>
    <property type="match status" value="2"/>
</dbReference>
<evidence type="ECO:0000256" key="6">
    <source>
        <dbReference type="ARBA" id="ARBA00023136"/>
    </source>
</evidence>
<comment type="caution">
    <text evidence="9">The sequence shown here is derived from an EMBL/GenBank/DDBJ whole genome shotgun (WGS) entry which is preliminary data.</text>
</comment>
<dbReference type="InterPro" id="IPR004869">
    <property type="entry name" value="MMPL_dom"/>
</dbReference>
<comment type="similarity">
    <text evidence="2">Belongs to the resistance-nodulation-cell division (RND) (TC 2.A.6) family. MmpL subfamily.</text>
</comment>
<evidence type="ECO:0000256" key="2">
    <source>
        <dbReference type="ARBA" id="ARBA00010157"/>
    </source>
</evidence>
<proteinExistence type="inferred from homology"/>
<dbReference type="PANTHER" id="PTHR33406">
    <property type="entry name" value="MEMBRANE PROTEIN MJ1562-RELATED"/>
    <property type="match status" value="1"/>
</dbReference>
<keyword evidence="4 7" id="KW-0812">Transmembrane</keyword>
<feature type="transmembrane region" description="Helical" evidence="7">
    <location>
        <begin position="801"/>
        <end position="823"/>
    </location>
</feature>
<keyword evidence="5 7" id="KW-1133">Transmembrane helix</keyword>
<evidence type="ECO:0000256" key="4">
    <source>
        <dbReference type="ARBA" id="ARBA00022692"/>
    </source>
</evidence>
<feature type="transmembrane region" description="Helical" evidence="7">
    <location>
        <begin position="902"/>
        <end position="925"/>
    </location>
</feature>
<evidence type="ECO:0000259" key="8">
    <source>
        <dbReference type="Pfam" id="PF03176"/>
    </source>
</evidence>
<dbReference type="GO" id="GO:0005886">
    <property type="term" value="C:plasma membrane"/>
    <property type="evidence" value="ECO:0007669"/>
    <property type="project" value="UniProtKB-SubCell"/>
</dbReference>
<evidence type="ECO:0000256" key="3">
    <source>
        <dbReference type="ARBA" id="ARBA00022475"/>
    </source>
</evidence>
<evidence type="ECO:0000256" key="7">
    <source>
        <dbReference type="SAM" id="Phobius"/>
    </source>
</evidence>
<evidence type="ECO:0000256" key="1">
    <source>
        <dbReference type="ARBA" id="ARBA00004651"/>
    </source>
</evidence>
<dbReference type="STRING" id="1784.VC42_09865"/>
<keyword evidence="10" id="KW-1185">Reference proteome</keyword>
<feature type="transmembrane region" description="Helical" evidence="7">
    <location>
        <begin position="231"/>
        <end position="256"/>
    </location>
</feature>